<sequence length="510" mass="57641">MAGSPLESLPVEVFEAINAFLDLRDLLNVRLVSRSAASKATQNRFGSFLHSRRVEMTRLALQFSADLTTASRIGCFIEELTLVGVVYNTAGLHQQLEKRTKAMVGRGCEGSGMLDEPSEPGTAANLAHAAAELDNMRRKQADYYHFHESGRDVTLLTSALKNLAANTKRQGLASLSIDVVEYRQDTTTTQPATHRLAWRSVWRMAEETFHTFTVSLGAARLPIQELNLFCNDFSGHCSLQCNQLSRCDWLASGVAFTLANVESLSISISDRVLNETPNDAGSTGDLVERIISDADAYAYADRLLPDVEELKNQVAGDENFSGLVMLLNSCKKLRKLDLRRCYVRRRRSELNDYQGEKFLKNLVRADHIPTLQVLSLRNFVAREHDLMNFLKRHQVHDLTLVNISLDHGSWNVVFDYITKNADTLHLDDLSQDYQTILFSHGHEEIENSLIKGLRKSQNIYKRQSEDLHEPIAWRLPRYRRLGPDPAVDERTERTRNRFGPPAAHYPGIPH</sequence>
<proteinExistence type="predicted"/>
<keyword evidence="4" id="KW-1185">Reference proteome</keyword>
<gene>
    <name evidence="3" type="ORF">M409DRAFT_25276</name>
</gene>
<dbReference type="InterPro" id="IPR001810">
    <property type="entry name" value="F-box_dom"/>
</dbReference>
<dbReference type="SUPFAM" id="SSF81383">
    <property type="entry name" value="F-box domain"/>
    <property type="match status" value="1"/>
</dbReference>
<dbReference type="EMBL" id="ML993604">
    <property type="protein sequence ID" value="KAF2164398.1"/>
    <property type="molecule type" value="Genomic_DNA"/>
</dbReference>
<evidence type="ECO:0000313" key="3">
    <source>
        <dbReference type="EMBL" id="KAF2164398.1"/>
    </source>
</evidence>
<name>A0A6A6CDZ8_ZASCE</name>
<dbReference type="RefSeq" id="XP_033665287.1">
    <property type="nucleotide sequence ID" value="XM_033807619.1"/>
</dbReference>
<feature type="domain" description="F-box" evidence="2">
    <location>
        <begin position="3"/>
        <end position="34"/>
    </location>
</feature>
<organism evidence="3 4">
    <name type="scientific">Zasmidium cellare ATCC 36951</name>
    <dbReference type="NCBI Taxonomy" id="1080233"/>
    <lineage>
        <taxon>Eukaryota</taxon>
        <taxon>Fungi</taxon>
        <taxon>Dikarya</taxon>
        <taxon>Ascomycota</taxon>
        <taxon>Pezizomycotina</taxon>
        <taxon>Dothideomycetes</taxon>
        <taxon>Dothideomycetidae</taxon>
        <taxon>Mycosphaerellales</taxon>
        <taxon>Mycosphaerellaceae</taxon>
        <taxon>Zasmidium</taxon>
    </lineage>
</organism>
<dbReference type="Proteomes" id="UP000799537">
    <property type="component" value="Unassembled WGS sequence"/>
</dbReference>
<evidence type="ECO:0000256" key="1">
    <source>
        <dbReference type="SAM" id="MobiDB-lite"/>
    </source>
</evidence>
<evidence type="ECO:0000259" key="2">
    <source>
        <dbReference type="PROSITE" id="PS50181"/>
    </source>
</evidence>
<dbReference type="OrthoDB" id="3886018at2759"/>
<dbReference type="InterPro" id="IPR036047">
    <property type="entry name" value="F-box-like_dom_sf"/>
</dbReference>
<dbReference type="InterPro" id="IPR032675">
    <property type="entry name" value="LRR_dom_sf"/>
</dbReference>
<accession>A0A6A6CDZ8</accession>
<evidence type="ECO:0000313" key="4">
    <source>
        <dbReference type="Proteomes" id="UP000799537"/>
    </source>
</evidence>
<dbReference type="AlphaFoldDB" id="A0A6A6CDZ8"/>
<dbReference type="PROSITE" id="PS50181">
    <property type="entry name" value="FBOX"/>
    <property type="match status" value="1"/>
</dbReference>
<feature type="region of interest" description="Disordered" evidence="1">
    <location>
        <begin position="484"/>
        <end position="510"/>
    </location>
</feature>
<dbReference type="GeneID" id="54560891"/>
<dbReference type="Gene3D" id="3.80.10.10">
    <property type="entry name" value="Ribonuclease Inhibitor"/>
    <property type="match status" value="1"/>
</dbReference>
<protein>
    <recommendedName>
        <fullName evidence="2">F-box domain-containing protein</fullName>
    </recommendedName>
</protein>
<reference evidence="3" key="1">
    <citation type="journal article" date="2020" name="Stud. Mycol.">
        <title>101 Dothideomycetes genomes: a test case for predicting lifestyles and emergence of pathogens.</title>
        <authorList>
            <person name="Haridas S."/>
            <person name="Albert R."/>
            <person name="Binder M."/>
            <person name="Bloem J."/>
            <person name="Labutti K."/>
            <person name="Salamov A."/>
            <person name="Andreopoulos B."/>
            <person name="Baker S."/>
            <person name="Barry K."/>
            <person name="Bills G."/>
            <person name="Bluhm B."/>
            <person name="Cannon C."/>
            <person name="Castanera R."/>
            <person name="Culley D."/>
            <person name="Daum C."/>
            <person name="Ezra D."/>
            <person name="Gonzalez J."/>
            <person name="Henrissat B."/>
            <person name="Kuo A."/>
            <person name="Liang C."/>
            <person name="Lipzen A."/>
            <person name="Lutzoni F."/>
            <person name="Magnuson J."/>
            <person name="Mondo S."/>
            <person name="Nolan M."/>
            <person name="Ohm R."/>
            <person name="Pangilinan J."/>
            <person name="Park H.-J."/>
            <person name="Ramirez L."/>
            <person name="Alfaro M."/>
            <person name="Sun H."/>
            <person name="Tritt A."/>
            <person name="Yoshinaga Y."/>
            <person name="Zwiers L.-H."/>
            <person name="Turgeon B."/>
            <person name="Goodwin S."/>
            <person name="Spatafora J."/>
            <person name="Crous P."/>
            <person name="Grigoriev I."/>
        </authorList>
    </citation>
    <scope>NUCLEOTIDE SEQUENCE</scope>
    <source>
        <strain evidence="3">ATCC 36951</strain>
    </source>
</reference>
<dbReference type="SUPFAM" id="SSF52047">
    <property type="entry name" value="RNI-like"/>
    <property type="match status" value="1"/>
</dbReference>